<evidence type="ECO:0000259" key="3">
    <source>
        <dbReference type="PROSITE" id="PS51186"/>
    </source>
</evidence>
<keyword evidence="1" id="KW-0808">Transferase</keyword>
<dbReference type="AlphaFoldDB" id="A0AAN4UPU2"/>
<reference evidence="4" key="1">
    <citation type="journal article" date="2014" name="Int. J. Syst. Evol. Microbiol.">
        <title>Complete genome sequence of Corynebacterium casei LMG S-19264T (=DSM 44701T), isolated from a smear-ripened cheese.</title>
        <authorList>
            <consortium name="US DOE Joint Genome Institute (JGI-PGF)"/>
            <person name="Walter F."/>
            <person name="Albersmeier A."/>
            <person name="Kalinowski J."/>
            <person name="Ruckert C."/>
        </authorList>
    </citation>
    <scope>NUCLEOTIDE SEQUENCE</scope>
    <source>
        <strain evidence="4">CGMCC 1.10859</strain>
    </source>
</reference>
<dbReference type="EMBL" id="FNOB01000005">
    <property type="protein sequence ID" value="SDW60049.1"/>
    <property type="molecule type" value="Genomic_DNA"/>
</dbReference>
<dbReference type="CDD" id="cd04301">
    <property type="entry name" value="NAT_SF"/>
    <property type="match status" value="1"/>
</dbReference>
<dbReference type="InterPro" id="IPR000182">
    <property type="entry name" value="GNAT_dom"/>
</dbReference>
<evidence type="ECO:0000313" key="4">
    <source>
        <dbReference type="EMBL" id="GHE00542.1"/>
    </source>
</evidence>
<dbReference type="EMBL" id="BNAB01000004">
    <property type="protein sequence ID" value="GHE00542.1"/>
    <property type="molecule type" value="Genomic_DNA"/>
</dbReference>
<reference evidence="5 6" key="2">
    <citation type="submission" date="2016-10" db="EMBL/GenBank/DDBJ databases">
        <authorList>
            <person name="Varghese N."/>
            <person name="Submissions S."/>
        </authorList>
    </citation>
    <scope>NUCLEOTIDE SEQUENCE [LARGE SCALE GENOMIC DNA]</scope>
    <source>
        <strain evidence="5 6">DSM 24802</strain>
    </source>
</reference>
<dbReference type="SUPFAM" id="SSF55729">
    <property type="entry name" value="Acyl-CoA N-acyltransferases (Nat)"/>
    <property type="match status" value="1"/>
</dbReference>
<gene>
    <name evidence="4" type="ORF">GCM10008024_12470</name>
    <name evidence="5" type="ORF">SAMN05444006_10569</name>
</gene>
<evidence type="ECO:0000313" key="7">
    <source>
        <dbReference type="Proteomes" id="UP000634647"/>
    </source>
</evidence>
<protein>
    <submittedName>
        <fullName evidence="5">Acetyltransferase (GNAT) family protein</fullName>
    </submittedName>
</protein>
<proteinExistence type="predicted"/>
<accession>A0AAN4UPU2</accession>
<name>A0AAN4UPU2_9RHOB</name>
<dbReference type="RefSeq" id="WP_081825083.1">
    <property type="nucleotide sequence ID" value="NZ_BNAB01000004.1"/>
</dbReference>
<organism evidence="4 7">
    <name type="scientific">Allgaiera indica</name>
    <dbReference type="NCBI Taxonomy" id="765699"/>
    <lineage>
        <taxon>Bacteria</taxon>
        <taxon>Pseudomonadati</taxon>
        <taxon>Pseudomonadota</taxon>
        <taxon>Alphaproteobacteria</taxon>
        <taxon>Rhodobacterales</taxon>
        <taxon>Paracoccaceae</taxon>
        <taxon>Allgaiera</taxon>
    </lineage>
</organism>
<evidence type="ECO:0000256" key="2">
    <source>
        <dbReference type="ARBA" id="ARBA00023315"/>
    </source>
</evidence>
<dbReference type="InterPro" id="IPR050832">
    <property type="entry name" value="Bact_Acetyltransf"/>
</dbReference>
<evidence type="ECO:0000313" key="5">
    <source>
        <dbReference type="EMBL" id="SDW60049.1"/>
    </source>
</evidence>
<keyword evidence="6" id="KW-1185">Reference proteome</keyword>
<dbReference type="InterPro" id="IPR016181">
    <property type="entry name" value="Acyl_CoA_acyltransferase"/>
</dbReference>
<comment type="caution">
    <text evidence="4">The sequence shown here is derived from an EMBL/GenBank/DDBJ whole genome shotgun (WGS) entry which is preliminary data.</text>
</comment>
<keyword evidence="2" id="KW-0012">Acyltransferase</keyword>
<dbReference type="Proteomes" id="UP000634647">
    <property type="component" value="Unassembled WGS sequence"/>
</dbReference>
<dbReference type="PANTHER" id="PTHR43877">
    <property type="entry name" value="AMINOALKYLPHOSPHONATE N-ACETYLTRANSFERASE-RELATED-RELATED"/>
    <property type="match status" value="1"/>
</dbReference>
<dbReference type="PROSITE" id="PS51186">
    <property type="entry name" value="GNAT"/>
    <property type="match status" value="1"/>
</dbReference>
<dbReference type="Gene3D" id="3.40.630.30">
    <property type="match status" value="1"/>
</dbReference>
<dbReference type="Pfam" id="PF00583">
    <property type="entry name" value="Acetyltransf_1"/>
    <property type="match status" value="1"/>
</dbReference>
<reference evidence="4" key="3">
    <citation type="submission" date="2023-06" db="EMBL/GenBank/DDBJ databases">
        <authorList>
            <person name="Sun Q."/>
            <person name="Zhou Y."/>
        </authorList>
    </citation>
    <scope>NUCLEOTIDE SEQUENCE</scope>
    <source>
        <strain evidence="4">CGMCC 1.10859</strain>
    </source>
</reference>
<sequence>MIRRAATGDEANIRACTEQAYDRYVATIGRKPAPMVADYAAQIAAGDAHVAIDEQGAILGFMVFFQEANYMMLENVAVLPRAAGQGVGRALVEYCEDAARRNGLASVRLYTNGGRL</sequence>
<dbReference type="PANTHER" id="PTHR43877:SF2">
    <property type="entry name" value="AMINOALKYLPHOSPHONATE N-ACETYLTRANSFERASE-RELATED"/>
    <property type="match status" value="1"/>
</dbReference>
<dbReference type="Proteomes" id="UP000199541">
    <property type="component" value="Unassembled WGS sequence"/>
</dbReference>
<dbReference type="GO" id="GO:0016747">
    <property type="term" value="F:acyltransferase activity, transferring groups other than amino-acyl groups"/>
    <property type="evidence" value="ECO:0007669"/>
    <property type="project" value="InterPro"/>
</dbReference>
<evidence type="ECO:0000256" key="1">
    <source>
        <dbReference type="ARBA" id="ARBA00022679"/>
    </source>
</evidence>
<feature type="domain" description="N-acetyltransferase" evidence="3">
    <location>
        <begin position="11"/>
        <end position="116"/>
    </location>
</feature>
<evidence type="ECO:0000313" key="6">
    <source>
        <dbReference type="Proteomes" id="UP000199541"/>
    </source>
</evidence>